<gene>
    <name evidence="2" type="ORF">M7I_2931</name>
</gene>
<dbReference type="Gene3D" id="1.10.150.750">
    <property type="match status" value="1"/>
</dbReference>
<dbReference type="Pfam" id="PF00702">
    <property type="entry name" value="Hydrolase"/>
    <property type="match status" value="1"/>
</dbReference>
<accession>H0EK40</accession>
<dbReference type="OrthoDB" id="444127at2759"/>
<name>H0EK40_GLAL7</name>
<dbReference type="HOGENOM" id="CLU_045011_3_2_1"/>
<dbReference type="GO" id="GO:0016791">
    <property type="term" value="F:phosphatase activity"/>
    <property type="evidence" value="ECO:0007669"/>
    <property type="project" value="UniProtKB-ARBA"/>
</dbReference>
<comment type="caution">
    <text evidence="2">The sequence shown here is derived from an EMBL/GenBank/DDBJ whole genome shotgun (WGS) entry which is preliminary data.</text>
</comment>
<dbReference type="PANTHER" id="PTHR43316:SF9">
    <property type="entry name" value="ACID DEHALOGENASE, PUTATIVE (AFU_ORTHOLOGUE AFUA_6G14460)-RELATED"/>
    <property type="match status" value="1"/>
</dbReference>
<keyword evidence="3" id="KW-1185">Reference proteome</keyword>
<dbReference type="Gene3D" id="3.40.50.1000">
    <property type="entry name" value="HAD superfamily/HAD-like"/>
    <property type="match status" value="1"/>
</dbReference>
<dbReference type="InterPro" id="IPR036412">
    <property type="entry name" value="HAD-like_sf"/>
</dbReference>
<dbReference type="AlphaFoldDB" id="H0EK40"/>
<dbReference type="SFLD" id="SFLDG01129">
    <property type="entry name" value="C1.5:_HAD__Beta-PGM__Phosphata"/>
    <property type="match status" value="1"/>
</dbReference>
<dbReference type="InterPro" id="IPR051540">
    <property type="entry name" value="S-2-haloacid_dehalogenase"/>
</dbReference>
<sequence length="260" mass="29185">MSLEPKSYKVLSFDIYGTLIDWETGLYTSLLPLLEKLSTSSPHHPSKHTAQEIRRYILSRYTYLELSVQAAEPSLPYSKVLSKVWLKLAEELEIETSDSEAEKFGATIGTWPAFPDTVEAIKELGKHYKLIVLSNVDKASFARTNSGPLQGVKFDAIYTAEDIGSYKPDPRNFQYLFDHAFEEFGAKKEEILMVAQSLLHDHRPVKKMGMRPSVWIERRPGDDVAQMGGTRAEAGDDVNLAATYKSLGEFAGVIKEAFES</sequence>
<dbReference type="PRINTS" id="PR00413">
    <property type="entry name" value="HADHALOGNASE"/>
</dbReference>
<dbReference type="SFLD" id="SFLDS00003">
    <property type="entry name" value="Haloacid_Dehalogenase"/>
    <property type="match status" value="1"/>
</dbReference>
<dbReference type="InterPro" id="IPR006439">
    <property type="entry name" value="HAD-SF_hydro_IA"/>
</dbReference>
<reference evidence="2 3" key="1">
    <citation type="journal article" date="2012" name="Eukaryot. Cell">
        <title>Genome sequence of the fungus Glarea lozoyensis: the first genome sequence of a species from the Helotiaceae family.</title>
        <authorList>
            <person name="Youssar L."/>
            <person name="Gruening B.A."/>
            <person name="Erxleben A."/>
            <person name="Guenther S."/>
            <person name="Huettel W."/>
        </authorList>
    </citation>
    <scope>NUCLEOTIDE SEQUENCE [LARGE SCALE GENOMIC DNA]</scope>
    <source>
        <strain evidence="3">ATCC 74030 / MF5533</strain>
    </source>
</reference>
<dbReference type="PANTHER" id="PTHR43316">
    <property type="entry name" value="HYDROLASE, HALOACID DELAHOGENASE-RELATED"/>
    <property type="match status" value="1"/>
</dbReference>
<evidence type="ECO:0000256" key="1">
    <source>
        <dbReference type="ARBA" id="ARBA00022801"/>
    </source>
</evidence>
<protein>
    <submittedName>
        <fullName evidence="2">Putative (S)-2-haloacid dehalogenase</fullName>
    </submittedName>
</protein>
<dbReference type="InterPro" id="IPR023214">
    <property type="entry name" value="HAD_sf"/>
</dbReference>
<proteinExistence type="predicted"/>
<dbReference type="InParanoid" id="H0EK40"/>
<keyword evidence="1" id="KW-0378">Hydrolase</keyword>
<evidence type="ECO:0000313" key="2">
    <source>
        <dbReference type="EMBL" id="EHL01070.1"/>
    </source>
</evidence>
<dbReference type="SUPFAM" id="SSF56784">
    <property type="entry name" value="HAD-like"/>
    <property type="match status" value="1"/>
</dbReference>
<dbReference type="Proteomes" id="UP000005446">
    <property type="component" value="Unassembled WGS sequence"/>
</dbReference>
<dbReference type="EMBL" id="AGUE01000061">
    <property type="protein sequence ID" value="EHL01070.1"/>
    <property type="molecule type" value="Genomic_DNA"/>
</dbReference>
<evidence type="ECO:0000313" key="3">
    <source>
        <dbReference type="Proteomes" id="UP000005446"/>
    </source>
</evidence>
<organism evidence="2 3">
    <name type="scientific">Glarea lozoyensis (strain ATCC 74030 / MF5533)</name>
    <dbReference type="NCBI Taxonomy" id="1104152"/>
    <lineage>
        <taxon>Eukaryota</taxon>
        <taxon>Fungi</taxon>
        <taxon>Dikarya</taxon>
        <taxon>Ascomycota</taxon>
        <taxon>Pezizomycotina</taxon>
        <taxon>Leotiomycetes</taxon>
        <taxon>Helotiales</taxon>
        <taxon>Helotiaceae</taxon>
        <taxon>Glarea</taxon>
    </lineage>
</organism>